<accession>A0A699L7F6</accession>
<gene>
    <name evidence="2" type="ORF">Tci_692706</name>
</gene>
<dbReference type="EMBL" id="BKCJ010575515">
    <property type="protein sequence ID" value="GFB20735.1"/>
    <property type="molecule type" value="Genomic_DNA"/>
</dbReference>
<feature type="compositionally biased region" description="Basic and acidic residues" evidence="1">
    <location>
        <begin position="25"/>
        <end position="48"/>
    </location>
</feature>
<name>A0A699L7F6_TANCI</name>
<comment type="caution">
    <text evidence="2">The sequence shown here is derived from an EMBL/GenBank/DDBJ whole genome shotgun (WGS) entry which is preliminary data.</text>
</comment>
<protein>
    <submittedName>
        <fullName evidence="2">Uncharacterized protein</fullName>
    </submittedName>
</protein>
<dbReference type="AlphaFoldDB" id="A0A699L7F6"/>
<proteinExistence type="predicted"/>
<reference evidence="2" key="1">
    <citation type="journal article" date="2019" name="Sci. Rep.">
        <title>Draft genome of Tanacetum cinerariifolium, the natural source of mosquito coil.</title>
        <authorList>
            <person name="Yamashiro T."/>
            <person name="Shiraishi A."/>
            <person name="Satake H."/>
            <person name="Nakayama K."/>
        </authorList>
    </citation>
    <scope>NUCLEOTIDE SEQUENCE</scope>
</reference>
<evidence type="ECO:0000256" key="1">
    <source>
        <dbReference type="SAM" id="MobiDB-lite"/>
    </source>
</evidence>
<organism evidence="2">
    <name type="scientific">Tanacetum cinerariifolium</name>
    <name type="common">Dalmatian daisy</name>
    <name type="synonym">Chrysanthemum cinerariifolium</name>
    <dbReference type="NCBI Taxonomy" id="118510"/>
    <lineage>
        <taxon>Eukaryota</taxon>
        <taxon>Viridiplantae</taxon>
        <taxon>Streptophyta</taxon>
        <taxon>Embryophyta</taxon>
        <taxon>Tracheophyta</taxon>
        <taxon>Spermatophyta</taxon>
        <taxon>Magnoliopsida</taxon>
        <taxon>eudicotyledons</taxon>
        <taxon>Gunneridae</taxon>
        <taxon>Pentapetalae</taxon>
        <taxon>asterids</taxon>
        <taxon>campanulids</taxon>
        <taxon>Asterales</taxon>
        <taxon>Asteraceae</taxon>
        <taxon>Asteroideae</taxon>
        <taxon>Anthemideae</taxon>
        <taxon>Anthemidinae</taxon>
        <taxon>Tanacetum</taxon>
    </lineage>
</organism>
<evidence type="ECO:0000313" key="2">
    <source>
        <dbReference type="EMBL" id="GFB20735.1"/>
    </source>
</evidence>
<sequence length="192" mass="22803">MLFDRTTKSIRKSVSIESEGQIIEFKAEEGSSKDGESLKRPAEEELGHKQQKKQKGKEDLSQERLQQMMVIIQEQGIHVEALQTKFNSSNPTKDKEIALWVELKRLYEPDESDELWKFKSFELIGRLYDWYRVHHISTRDGHDIFMLVEKEYPLLRGVLLMMLVQKLQVDEHNEMVEELLRKIFMQAERPRK</sequence>
<feature type="region of interest" description="Disordered" evidence="1">
    <location>
        <begin position="25"/>
        <end position="59"/>
    </location>
</feature>